<feature type="compositionally biased region" description="Polar residues" evidence="1">
    <location>
        <begin position="14"/>
        <end position="24"/>
    </location>
</feature>
<reference evidence="2 3" key="1">
    <citation type="submission" date="2017-08" db="EMBL/GenBank/DDBJ databases">
        <title>Infants hospitalized years apart are colonized by the same room-sourced microbial strains.</title>
        <authorList>
            <person name="Brooks B."/>
            <person name="Olm M.R."/>
            <person name="Firek B.A."/>
            <person name="Baker R."/>
            <person name="Thomas B.C."/>
            <person name="Morowitz M.J."/>
            <person name="Banfield J.F."/>
        </authorList>
    </citation>
    <scope>NUCLEOTIDE SEQUENCE [LARGE SCALE GENOMIC DNA]</scope>
    <source>
        <strain evidence="2">S2_005_002_R2_29</strain>
    </source>
</reference>
<sequence length="278" mass="30889">MFLERVSTEEATSHTDSASIPVSSPQQDELLLSVIATDSDVIRDAARKQATHIAEYNEKLWSEVPTLKAGGGNDVAQFVEGLAGKDVMQAARTQADAGNLEARNEKAWKKVMDVDPEVAAELKEFLERISVENPKTKLIAAVSAVLVRAGEDRKKAKQTAADYVNGLGEDYAKQQVIKSLLDFAERSKMPFVAHRWTERGSQSAMAHDFLQSVLHERVQAHYDQTTDSVWKEGLTNMCRKIFADMRSEKLDGGYQPEAGKPSLFDLKTDVAQRYNLKC</sequence>
<gene>
    <name evidence="2" type="ORF">DI551_01405</name>
</gene>
<evidence type="ECO:0000256" key="1">
    <source>
        <dbReference type="SAM" id="MobiDB-lite"/>
    </source>
</evidence>
<protein>
    <submittedName>
        <fullName evidence="2">Uncharacterized protein</fullName>
    </submittedName>
</protein>
<feature type="region of interest" description="Disordered" evidence="1">
    <location>
        <begin position="1"/>
        <end position="24"/>
    </location>
</feature>
<feature type="compositionally biased region" description="Basic and acidic residues" evidence="1">
    <location>
        <begin position="1"/>
        <end position="13"/>
    </location>
</feature>
<dbReference type="EMBL" id="QFQB01000004">
    <property type="protein sequence ID" value="PZQ48652.1"/>
    <property type="molecule type" value="Genomic_DNA"/>
</dbReference>
<evidence type="ECO:0000313" key="2">
    <source>
        <dbReference type="EMBL" id="PZQ48652.1"/>
    </source>
</evidence>
<dbReference type="Proteomes" id="UP000249417">
    <property type="component" value="Unassembled WGS sequence"/>
</dbReference>
<name>A0A2W5N5B0_9BACT</name>
<accession>A0A2W5N5B0</accession>
<organism evidence="2 3">
    <name type="scientific">Micavibrio aeruginosavorus</name>
    <dbReference type="NCBI Taxonomy" id="349221"/>
    <lineage>
        <taxon>Bacteria</taxon>
        <taxon>Pseudomonadati</taxon>
        <taxon>Bdellovibrionota</taxon>
        <taxon>Bdellovibrionia</taxon>
        <taxon>Bdellovibrionales</taxon>
        <taxon>Pseudobdellovibrionaceae</taxon>
        <taxon>Micavibrio</taxon>
    </lineage>
</organism>
<comment type="caution">
    <text evidence="2">The sequence shown here is derived from an EMBL/GenBank/DDBJ whole genome shotgun (WGS) entry which is preliminary data.</text>
</comment>
<dbReference type="AlphaFoldDB" id="A0A2W5N5B0"/>
<evidence type="ECO:0000313" key="3">
    <source>
        <dbReference type="Proteomes" id="UP000249417"/>
    </source>
</evidence>
<proteinExistence type="predicted"/>